<protein>
    <recommendedName>
        <fullName evidence="3">DUF3783 domain-containing protein</fullName>
    </recommendedName>
</protein>
<accession>L1QQI5</accession>
<evidence type="ECO:0000313" key="1">
    <source>
        <dbReference type="EMBL" id="EKY29792.1"/>
    </source>
</evidence>
<keyword evidence="2" id="KW-1185">Reference proteome</keyword>
<dbReference type="AlphaFoldDB" id="L1QQI5"/>
<sequence length="121" mass="14311">MMLENNKCILAYGLSDLELEKLRELKFKVIEVTPEMCEMTLNDILSGIRLNVINGNPIKEKAIIYNNFLEFEMSDVIRETRSIVKKGVLAMVTPTSINWKFNYLIKHLIEEREWYLKNRKE</sequence>
<gene>
    <name evidence="1" type="ORF">HMPREF0216_00036</name>
</gene>
<comment type="caution">
    <text evidence="1">The sequence shown here is derived from an EMBL/GenBank/DDBJ whole genome shotgun (WGS) entry which is preliminary data.</text>
</comment>
<name>L1QQI5_9CLOT</name>
<proteinExistence type="predicted"/>
<dbReference type="Pfam" id="PF12646">
    <property type="entry name" value="DUF3783"/>
    <property type="match status" value="1"/>
</dbReference>
<dbReference type="STRING" id="545697.HMPREF0216_00036"/>
<evidence type="ECO:0008006" key="3">
    <source>
        <dbReference type="Google" id="ProtNLM"/>
    </source>
</evidence>
<dbReference type="eggNOG" id="ENOG5033FFM">
    <property type="taxonomic scope" value="Bacteria"/>
</dbReference>
<dbReference type="HOGENOM" id="CLU_151178_0_0_9"/>
<dbReference type="PIRSF" id="PIRSF014543">
    <property type="entry name" value="UCP014543"/>
    <property type="match status" value="1"/>
</dbReference>
<dbReference type="PATRIC" id="fig|545697.3.peg.37"/>
<dbReference type="EMBL" id="AMEZ01000002">
    <property type="protein sequence ID" value="EKY29792.1"/>
    <property type="molecule type" value="Genomic_DNA"/>
</dbReference>
<dbReference type="InterPro" id="IPR016621">
    <property type="entry name" value="UCP014543"/>
</dbReference>
<evidence type="ECO:0000313" key="2">
    <source>
        <dbReference type="Proteomes" id="UP000010420"/>
    </source>
</evidence>
<organism evidence="1 2">
    <name type="scientific">Clostridium celatum DSM 1785</name>
    <dbReference type="NCBI Taxonomy" id="545697"/>
    <lineage>
        <taxon>Bacteria</taxon>
        <taxon>Bacillati</taxon>
        <taxon>Bacillota</taxon>
        <taxon>Clostridia</taxon>
        <taxon>Eubacteriales</taxon>
        <taxon>Clostridiaceae</taxon>
        <taxon>Clostridium</taxon>
    </lineage>
</organism>
<reference evidence="1 2" key="1">
    <citation type="submission" date="2012-05" db="EMBL/GenBank/DDBJ databases">
        <authorList>
            <person name="Weinstock G."/>
            <person name="Sodergren E."/>
            <person name="Lobos E.A."/>
            <person name="Fulton L."/>
            <person name="Fulton R."/>
            <person name="Courtney L."/>
            <person name="Fronick C."/>
            <person name="O'Laughlin M."/>
            <person name="Godfrey J."/>
            <person name="Wilson R.M."/>
            <person name="Miner T."/>
            <person name="Farmer C."/>
            <person name="Delehaunty K."/>
            <person name="Cordes M."/>
            <person name="Minx P."/>
            <person name="Tomlinson C."/>
            <person name="Chen J."/>
            <person name="Wollam A."/>
            <person name="Pepin K.H."/>
            <person name="Bhonagiri V."/>
            <person name="Zhang X."/>
            <person name="Suruliraj S."/>
            <person name="Warren W."/>
            <person name="Mitreva M."/>
            <person name="Mardis E.R."/>
            <person name="Wilson R.K."/>
        </authorList>
    </citation>
    <scope>NUCLEOTIDE SEQUENCE [LARGE SCALE GENOMIC DNA]</scope>
    <source>
        <strain evidence="1 2">DSM 1785</strain>
    </source>
</reference>
<dbReference type="Proteomes" id="UP000010420">
    <property type="component" value="Unassembled WGS sequence"/>
</dbReference>